<dbReference type="Proteomes" id="UP000076532">
    <property type="component" value="Unassembled WGS sequence"/>
</dbReference>
<accession>A0A166PJB0</accession>
<feature type="compositionally biased region" description="Polar residues" evidence="1">
    <location>
        <begin position="65"/>
        <end position="76"/>
    </location>
</feature>
<name>A0A166PJB0_9AGAM</name>
<keyword evidence="3" id="KW-1185">Reference proteome</keyword>
<feature type="compositionally biased region" description="Pro residues" evidence="1">
    <location>
        <begin position="78"/>
        <end position="91"/>
    </location>
</feature>
<evidence type="ECO:0000313" key="2">
    <source>
        <dbReference type="EMBL" id="KZP26152.1"/>
    </source>
</evidence>
<proteinExistence type="predicted"/>
<feature type="region of interest" description="Disordered" evidence="1">
    <location>
        <begin position="1"/>
        <end position="93"/>
    </location>
</feature>
<reference evidence="2 3" key="1">
    <citation type="journal article" date="2016" name="Mol. Biol. Evol.">
        <title>Comparative Genomics of Early-Diverging Mushroom-Forming Fungi Provides Insights into the Origins of Lignocellulose Decay Capabilities.</title>
        <authorList>
            <person name="Nagy L.G."/>
            <person name="Riley R."/>
            <person name="Tritt A."/>
            <person name="Adam C."/>
            <person name="Daum C."/>
            <person name="Floudas D."/>
            <person name="Sun H."/>
            <person name="Yadav J.S."/>
            <person name="Pangilinan J."/>
            <person name="Larsson K.H."/>
            <person name="Matsuura K."/>
            <person name="Barry K."/>
            <person name="Labutti K."/>
            <person name="Kuo R."/>
            <person name="Ohm R.A."/>
            <person name="Bhattacharya S.S."/>
            <person name="Shirouzu T."/>
            <person name="Yoshinaga Y."/>
            <person name="Martin F.M."/>
            <person name="Grigoriev I.V."/>
            <person name="Hibbett D.S."/>
        </authorList>
    </citation>
    <scope>NUCLEOTIDE SEQUENCE [LARGE SCALE GENOMIC DNA]</scope>
    <source>
        <strain evidence="2 3">CBS 109695</strain>
    </source>
</reference>
<protein>
    <submittedName>
        <fullName evidence="2">Uncharacterized protein</fullName>
    </submittedName>
</protein>
<evidence type="ECO:0000256" key="1">
    <source>
        <dbReference type="SAM" id="MobiDB-lite"/>
    </source>
</evidence>
<sequence length="116" mass="12721">MDKILISIGQPLPPQRFEGNVFDERDYPDCAQAPPQDLPSHRHSNTFCAPQPGDVRSLFPALNETRVSTDPAKSNTSPSPPSRAPSPPPSQVPFLRYLHSPRTAYPVIAVGYRMAG</sequence>
<dbReference type="EMBL" id="KV417516">
    <property type="protein sequence ID" value="KZP26152.1"/>
    <property type="molecule type" value="Genomic_DNA"/>
</dbReference>
<organism evidence="2 3">
    <name type="scientific">Athelia psychrophila</name>
    <dbReference type="NCBI Taxonomy" id="1759441"/>
    <lineage>
        <taxon>Eukaryota</taxon>
        <taxon>Fungi</taxon>
        <taxon>Dikarya</taxon>
        <taxon>Basidiomycota</taxon>
        <taxon>Agaricomycotina</taxon>
        <taxon>Agaricomycetes</taxon>
        <taxon>Agaricomycetidae</taxon>
        <taxon>Atheliales</taxon>
        <taxon>Atheliaceae</taxon>
        <taxon>Athelia</taxon>
    </lineage>
</organism>
<dbReference type="AlphaFoldDB" id="A0A166PJB0"/>
<evidence type="ECO:0000313" key="3">
    <source>
        <dbReference type="Proteomes" id="UP000076532"/>
    </source>
</evidence>
<gene>
    <name evidence="2" type="ORF">FIBSPDRAFT_358050</name>
</gene>